<dbReference type="AlphaFoldDB" id="A0A5B8UWT5"/>
<dbReference type="EMBL" id="CP042436">
    <property type="protein sequence ID" value="QEC62856.1"/>
    <property type="molecule type" value="Genomic_DNA"/>
</dbReference>
<dbReference type="RefSeq" id="WP_147031433.1">
    <property type="nucleotide sequence ID" value="NZ_CP042436.1"/>
</dbReference>
<protein>
    <submittedName>
        <fullName evidence="2">Uncharacterized protein</fullName>
    </submittedName>
</protein>
<sequence>MKNLSKPASKLTLKKELSRNEMKQVTGGSTQQTYCDGYDRNGYNPFPVAGSMPIGCMPAYCPNAHHGAFLYCA</sequence>
<gene>
    <name evidence="2" type="ORF">FRZ54_09790</name>
</gene>
<keyword evidence="3" id="KW-1185">Reference proteome</keyword>
<dbReference type="OrthoDB" id="798359at2"/>
<evidence type="ECO:0000313" key="3">
    <source>
        <dbReference type="Proteomes" id="UP000321479"/>
    </source>
</evidence>
<reference evidence="2 3" key="1">
    <citation type="journal article" date="2017" name="Curr. Microbiol.">
        <title>Mucilaginibacter ginsenosidivorans sp. nov., Isolated from Soil of Ginseng Field.</title>
        <authorList>
            <person name="Kim M.M."/>
            <person name="Siddiqi M.Z."/>
            <person name="Im W.T."/>
        </authorList>
    </citation>
    <scope>NUCLEOTIDE SEQUENCE [LARGE SCALE GENOMIC DNA]</scope>
    <source>
        <strain evidence="2 3">Gsoil 3017</strain>
    </source>
</reference>
<evidence type="ECO:0000256" key="1">
    <source>
        <dbReference type="SAM" id="MobiDB-lite"/>
    </source>
</evidence>
<name>A0A5B8UWT5_9SPHI</name>
<dbReference type="Proteomes" id="UP000321479">
    <property type="component" value="Chromosome"/>
</dbReference>
<evidence type="ECO:0000313" key="2">
    <source>
        <dbReference type="EMBL" id="QEC62856.1"/>
    </source>
</evidence>
<feature type="compositionally biased region" description="Basic and acidic residues" evidence="1">
    <location>
        <begin position="13"/>
        <end position="22"/>
    </location>
</feature>
<proteinExistence type="predicted"/>
<feature type="region of interest" description="Disordered" evidence="1">
    <location>
        <begin position="1"/>
        <end position="30"/>
    </location>
</feature>
<organism evidence="2 3">
    <name type="scientific">Mucilaginibacter ginsenosidivorans</name>
    <dbReference type="NCBI Taxonomy" id="398053"/>
    <lineage>
        <taxon>Bacteria</taxon>
        <taxon>Pseudomonadati</taxon>
        <taxon>Bacteroidota</taxon>
        <taxon>Sphingobacteriia</taxon>
        <taxon>Sphingobacteriales</taxon>
        <taxon>Sphingobacteriaceae</taxon>
        <taxon>Mucilaginibacter</taxon>
    </lineage>
</organism>
<dbReference type="KEGG" id="mgin:FRZ54_09790"/>
<accession>A0A5B8UWT5</accession>